<name>E6QL87_9ZZZZ</name>
<dbReference type="EMBL" id="CABQ01000172">
    <property type="protein sequence ID" value="CBI08007.1"/>
    <property type="molecule type" value="Genomic_DNA"/>
</dbReference>
<evidence type="ECO:0000256" key="1">
    <source>
        <dbReference type="SAM" id="MobiDB-lite"/>
    </source>
</evidence>
<gene>
    <name evidence="2" type="ORF">CARN6_1427</name>
</gene>
<reference evidence="2" key="1">
    <citation type="submission" date="2009-10" db="EMBL/GenBank/DDBJ databases">
        <title>Diversity of trophic interactions inside an arsenic-rich microbial ecosystem.</title>
        <authorList>
            <person name="Bertin P.N."/>
            <person name="Heinrich-Salmeron A."/>
            <person name="Pelletier E."/>
            <person name="Goulhen-Chollet F."/>
            <person name="Arsene-Ploetze F."/>
            <person name="Gallien S."/>
            <person name="Calteau A."/>
            <person name="Vallenet D."/>
            <person name="Casiot C."/>
            <person name="Chane-Woon-Ming B."/>
            <person name="Giloteaux L."/>
            <person name="Barakat M."/>
            <person name="Bonnefoy V."/>
            <person name="Bruneel O."/>
            <person name="Chandler M."/>
            <person name="Cleiss J."/>
            <person name="Duran R."/>
            <person name="Elbaz-Poulichet F."/>
            <person name="Fonknechten N."/>
            <person name="Lauga B."/>
            <person name="Mornico D."/>
            <person name="Ortet P."/>
            <person name="Schaeffer C."/>
            <person name="Siguier P."/>
            <person name="Alexander Thil Smith A."/>
            <person name="Van Dorsselaer A."/>
            <person name="Weissenbach J."/>
            <person name="Medigue C."/>
            <person name="Le Paslier D."/>
        </authorList>
    </citation>
    <scope>NUCLEOTIDE SEQUENCE</scope>
</reference>
<comment type="caution">
    <text evidence="2">The sequence shown here is derived from an EMBL/GenBank/DDBJ whole genome shotgun (WGS) entry which is preliminary data.</text>
</comment>
<accession>E6QL87</accession>
<protein>
    <submittedName>
        <fullName evidence="2">Uncharacterized protein</fullName>
    </submittedName>
</protein>
<feature type="region of interest" description="Disordered" evidence="1">
    <location>
        <begin position="1"/>
        <end position="26"/>
    </location>
</feature>
<sequence>MAEGAPADHGYGEAAGGGDGGDEEAGFVADATGRVLIDGGFPEWTRVEADAGVAHGEGECADFVKFEAVEAGGHEPGGELLEGDGFRGRAGDEKVNLGVGERETVAFFADEVDGVHEVSGESGLESEIEGEREQFAEAMGSLDDGAVFEDRKADERVGRAELSENLTAGSAGRAGGVVEVDDGNGVDAGFGSEFGYGANQG</sequence>
<evidence type="ECO:0000313" key="2">
    <source>
        <dbReference type="EMBL" id="CBI08007.1"/>
    </source>
</evidence>
<organism evidence="2">
    <name type="scientific">mine drainage metagenome</name>
    <dbReference type="NCBI Taxonomy" id="410659"/>
    <lineage>
        <taxon>unclassified sequences</taxon>
        <taxon>metagenomes</taxon>
        <taxon>ecological metagenomes</taxon>
    </lineage>
</organism>
<proteinExistence type="predicted"/>
<dbReference type="AlphaFoldDB" id="E6QL87"/>